<dbReference type="Proteomes" id="UP001071230">
    <property type="component" value="Unassembled WGS sequence"/>
</dbReference>
<sequence length="41" mass="4663">MTGTASLRRMARQRNVPGLLHTGMVHEVKRLLRGKVYSGRK</sequence>
<organism evidence="1">
    <name type="scientific">Acididesulfobacillus acetoxydans</name>
    <dbReference type="NCBI Taxonomy" id="1561005"/>
    <lineage>
        <taxon>Bacteria</taxon>
        <taxon>Bacillati</taxon>
        <taxon>Bacillota</taxon>
        <taxon>Clostridia</taxon>
        <taxon>Eubacteriales</taxon>
        <taxon>Peptococcaceae</taxon>
        <taxon>Acididesulfobacillus</taxon>
    </lineage>
</organism>
<evidence type="ECO:0000313" key="1">
    <source>
        <dbReference type="EMBL" id="CAA7601103.1"/>
    </source>
</evidence>
<protein>
    <submittedName>
        <fullName evidence="1">Uncharacterized protein</fullName>
    </submittedName>
</protein>
<evidence type="ECO:0000313" key="3">
    <source>
        <dbReference type="Proteomes" id="UP001071230"/>
    </source>
</evidence>
<reference evidence="2" key="1">
    <citation type="submission" date="2014-11" db="EMBL/GenBank/DDBJ databases">
        <authorList>
            <person name="Hornung B.V."/>
        </authorList>
    </citation>
    <scope>NUCLEOTIDE SEQUENCE</scope>
    <source>
        <strain evidence="2">INE</strain>
    </source>
</reference>
<accession>A0A8S0VWQ2</accession>
<proteinExistence type="predicted"/>
<reference evidence="1" key="2">
    <citation type="submission" date="2020-01" db="EMBL/GenBank/DDBJ databases">
        <authorList>
            <person name="Hornung B."/>
        </authorList>
    </citation>
    <scope>NUCLEOTIDE SEQUENCE</scope>
    <source>
        <strain evidence="1">PacBioINE</strain>
    </source>
</reference>
<dbReference type="EMBL" id="CDGJ01000036">
    <property type="protein sequence ID" value="CEJ06977.1"/>
    <property type="molecule type" value="Genomic_DNA"/>
</dbReference>
<gene>
    <name evidence="2" type="ORF">DEACI_1431</name>
    <name evidence="1" type="ORF">DEACI_1756</name>
</gene>
<dbReference type="KEGG" id="aacx:DEACI_1756"/>
<dbReference type="Proteomes" id="UP000836597">
    <property type="component" value="Chromosome"/>
</dbReference>
<keyword evidence="3" id="KW-1185">Reference proteome</keyword>
<name>A0A8S0VWQ2_9FIRM</name>
<dbReference type="EMBL" id="LR746496">
    <property type="protein sequence ID" value="CAA7601103.1"/>
    <property type="molecule type" value="Genomic_DNA"/>
</dbReference>
<evidence type="ECO:0000313" key="2">
    <source>
        <dbReference type="EMBL" id="CEJ06977.1"/>
    </source>
</evidence>
<dbReference type="AlphaFoldDB" id="A0A8S0VWQ2"/>